<feature type="chain" id="PRO_5034308987" evidence="2">
    <location>
        <begin position="24"/>
        <end position="463"/>
    </location>
</feature>
<name>A0A8H7UY95_9FUNG</name>
<feature type="compositionally biased region" description="Pro residues" evidence="1">
    <location>
        <begin position="103"/>
        <end position="114"/>
    </location>
</feature>
<organism evidence="3 4">
    <name type="scientific">Mucor saturninus</name>
    <dbReference type="NCBI Taxonomy" id="64648"/>
    <lineage>
        <taxon>Eukaryota</taxon>
        <taxon>Fungi</taxon>
        <taxon>Fungi incertae sedis</taxon>
        <taxon>Mucoromycota</taxon>
        <taxon>Mucoromycotina</taxon>
        <taxon>Mucoromycetes</taxon>
        <taxon>Mucorales</taxon>
        <taxon>Mucorineae</taxon>
        <taxon>Mucoraceae</taxon>
        <taxon>Mucor</taxon>
    </lineage>
</organism>
<dbReference type="EMBL" id="JAEPRD010000086">
    <property type="protein sequence ID" value="KAG2200225.1"/>
    <property type="molecule type" value="Genomic_DNA"/>
</dbReference>
<feature type="region of interest" description="Disordered" evidence="1">
    <location>
        <begin position="95"/>
        <end position="117"/>
    </location>
</feature>
<evidence type="ECO:0000256" key="2">
    <source>
        <dbReference type="SAM" id="SignalP"/>
    </source>
</evidence>
<feature type="signal peptide" evidence="2">
    <location>
        <begin position="1"/>
        <end position="23"/>
    </location>
</feature>
<accession>A0A8H7UY95</accession>
<dbReference type="AlphaFoldDB" id="A0A8H7UY95"/>
<dbReference type="Proteomes" id="UP000603453">
    <property type="component" value="Unassembled WGS sequence"/>
</dbReference>
<sequence>MVISNKLLLLCLAYSGHITLGAAVLIPSSHLMLEDASVSAAWGSMKHSQPSLKPSLAAYNHISQSSIYPVDRVGRHINNNQPFHQQYSEPYPAILEKRNPHKNPNPVPPPPPEPTTSAAEFNAVVQWDIVPDYHGKKHKYHHHKNYEDYSDEDDDDDDDEYNNDDYDEYDEYDQDGDYDDALPYHEGENMNGDWWKYDKDDGWKHGKKANRRVIYFSKAAAALATTTVTELPLSLPPCLPGVAIPGIDRLVTVLVTPDIQTVRLPAEVRTIAGKEHTIQGAEKVLTRFSPTTIMGEDVYLPGVVNTITALGQVTTFTMDPLTIRGQDIFGTVTQYGATQYGATEYGATEYGATQYATETLLGATVTADGIVSTLLQDAVTLTELVTVEAPAVISTVKVDVTHYLLKQTVMATVYATATAVQTVAVTSHNNVFVTLYGSTSTSTQDVVVTVRRPKSTTTTSTDA</sequence>
<feature type="region of interest" description="Disordered" evidence="1">
    <location>
        <begin position="140"/>
        <end position="185"/>
    </location>
</feature>
<reference evidence="3" key="1">
    <citation type="submission" date="2020-12" db="EMBL/GenBank/DDBJ databases">
        <title>Metabolic potential, ecology and presence of endohyphal bacteria is reflected in genomic diversity of Mucoromycotina.</title>
        <authorList>
            <person name="Muszewska A."/>
            <person name="Okrasinska A."/>
            <person name="Steczkiewicz K."/>
            <person name="Drgas O."/>
            <person name="Orlowska M."/>
            <person name="Perlinska-Lenart U."/>
            <person name="Aleksandrzak-Piekarczyk T."/>
            <person name="Szatraj K."/>
            <person name="Zielenkiewicz U."/>
            <person name="Pilsyk S."/>
            <person name="Malc E."/>
            <person name="Mieczkowski P."/>
            <person name="Kruszewska J.S."/>
            <person name="Biernat P."/>
            <person name="Pawlowska J."/>
        </authorList>
    </citation>
    <scope>NUCLEOTIDE SEQUENCE</scope>
    <source>
        <strain evidence="3">WA0000017839</strain>
    </source>
</reference>
<keyword evidence="2" id="KW-0732">Signal</keyword>
<gene>
    <name evidence="3" type="ORF">INT47_009863</name>
</gene>
<keyword evidence="4" id="KW-1185">Reference proteome</keyword>
<evidence type="ECO:0000313" key="3">
    <source>
        <dbReference type="EMBL" id="KAG2200225.1"/>
    </source>
</evidence>
<protein>
    <submittedName>
        <fullName evidence="3">Uncharacterized protein</fullName>
    </submittedName>
</protein>
<comment type="caution">
    <text evidence="3">The sequence shown here is derived from an EMBL/GenBank/DDBJ whole genome shotgun (WGS) entry which is preliminary data.</text>
</comment>
<evidence type="ECO:0000313" key="4">
    <source>
        <dbReference type="Proteomes" id="UP000603453"/>
    </source>
</evidence>
<evidence type="ECO:0000256" key="1">
    <source>
        <dbReference type="SAM" id="MobiDB-lite"/>
    </source>
</evidence>
<proteinExistence type="predicted"/>
<feature type="compositionally biased region" description="Acidic residues" evidence="1">
    <location>
        <begin position="148"/>
        <end position="180"/>
    </location>
</feature>